<gene>
    <name evidence="2" type="ORF">AQI88_22015</name>
</gene>
<sequence length="238" mass="24491">MRLPSRFVKVLTVAALPLALAACSTGSSDATAPAKATKAKDPNAGLMTGTQLKKALAPASVFPSHLTAVADGAADSGSEFLAPSIRNTARPDCSKFENTSWIDVTGFKGGVSFAQNDYANKDQTEEMVQEIDAFQGTTATTVMKEVRNAAIACPTFTDTDAHAKVKLSGRDTSGLGDEAYTITLTSPRWENGTTLVAARVGSSMVTVMSTAGSDNGAANATKLVGHVVGSLKDAAAKS</sequence>
<evidence type="ECO:0000256" key="1">
    <source>
        <dbReference type="SAM" id="SignalP"/>
    </source>
</evidence>
<evidence type="ECO:0008006" key="4">
    <source>
        <dbReference type="Google" id="ProtNLM"/>
    </source>
</evidence>
<protein>
    <recommendedName>
        <fullName evidence="4">PknH-like extracellular domain-containing protein</fullName>
    </recommendedName>
</protein>
<dbReference type="AlphaFoldDB" id="A0A101NJV0"/>
<dbReference type="Proteomes" id="UP000054241">
    <property type="component" value="Unassembled WGS sequence"/>
</dbReference>
<proteinExistence type="predicted"/>
<keyword evidence="3" id="KW-1185">Reference proteome</keyword>
<dbReference type="OrthoDB" id="3853694at2"/>
<comment type="caution">
    <text evidence="2">The sequence shown here is derived from an EMBL/GenBank/DDBJ whole genome shotgun (WGS) entry which is preliminary data.</text>
</comment>
<dbReference type="EMBL" id="LMWL01000038">
    <property type="protein sequence ID" value="KUM94384.1"/>
    <property type="molecule type" value="Genomic_DNA"/>
</dbReference>
<feature type="signal peptide" evidence="1">
    <location>
        <begin position="1"/>
        <end position="21"/>
    </location>
</feature>
<evidence type="ECO:0000313" key="3">
    <source>
        <dbReference type="Proteomes" id="UP000054241"/>
    </source>
</evidence>
<accession>A0A101NJV0</accession>
<feature type="chain" id="PRO_5039090640" description="PknH-like extracellular domain-containing protein" evidence="1">
    <location>
        <begin position="22"/>
        <end position="238"/>
    </location>
</feature>
<organism evidence="2 3">
    <name type="scientific">Streptomyces cellostaticus</name>
    <dbReference type="NCBI Taxonomy" id="67285"/>
    <lineage>
        <taxon>Bacteria</taxon>
        <taxon>Bacillati</taxon>
        <taxon>Actinomycetota</taxon>
        <taxon>Actinomycetes</taxon>
        <taxon>Kitasatosporales</taxon>
        <taxon>Streptomycetaceae</taxon>
        <taxon>Streptomyces</taxon>
    </lineage>
</organism>
<reference evidence="2 3" key="1">
    <citation type="submission" date="2015-10" db="EMBL/GenBank/DDBJ databases">
        <title>Draft genome sequence of Streptomyces cellostaticus DSM 40189, type strain for the species Streptomyces cellostaticus.</title>
        <authorList>
            <person name="Ruckert C."/>
            <person name="Winkler A."/>
            <person name="Kalinowski J."/>
            <person name="Kampfer P."/>
            <person name="Glaeser S."/>
        </authorList>
    </citation>
    <scope>NUCLEOTIDE SEQUENCE [LARGE SCALE GENOMIC DNA]</scope>
    <source>
        <strain evidence="2 3">DSM 40189</strain>
    </source>
</reference>
<keyword evidence="1" id="KW-0732">Signal</keyword>
<evidence type="ECO:0000313" key="2">
    <source>
        <dbReference type="EMBL" id="KUM94384.1"/>
    </source>
</evidence>
<name>A0A101NJV0_9ACTN</name>
<dbReference type="RefSeq" id="WP_067002123.1">
    <property type="nucleotide sequence ID" value="NZ_BNDU01000006.1"/>
</dbReference>
<dbReference type="PROSITE" id="PS51257">
    <property type="entry name" value="PROKAR_LIPOPROTEIN"/>
    <property type="match status" value="1"/>
</dbReference>